<dbReference type="RefSeq" id="WP_221876029.1">
    <property type="nucleotide sequence ID" value="NZ_JACWFH010000044.1"/>
</dbReference>
<proteinExistence type="predicted"/>
<dbReference type="SMART" id="SM00331">
    <property type="entry name" value="PP2C_SIG"/>
    <property type="match status" value="1"/>
</dbReference>
<dbReference type="SMART" id="SM00332">
    <property type="entry name" value="PP2Cc"/>
    <property type="match status" value="1"/>
</dbReference>
<evidence type="ECO:0000313" key="3">
    <source>
        <dbReference type="EMBL" id="MBY0099706.1"/>
    </source>
</evidence>
<comment type="caution">
    <text evidence="3">The sequence shown here is derived from an EMBL/GenBank/DDBJ whole genome shotgun (WGS) entry which is preliminary data.</text>
</comment>
<keyword evidence="4" id="KW-1185">Reference proteome</keyword>
<protein>
    <submittedName>
        <fullName evidence="3">Serine/threonine-protein phosphatase</fullName>
    </submittedName>
</protein>
<evidence type="ECO:0000313" key="4">
    <source>
        <dbReference type="Proteomes" id="UP000769780"/>
    </source>
</evidence>
<dbReference type="SUPFAM" id="SSF81606">
    <property type="entry name" value="PP2C-like"/>
    <property type="match status" value="1"/>
</dbReference>
<gene>
    <name evidence="3" type="ORF">H0185_23545</name>
</gene>
<sequence>MDVLATAYTDKGIKKPSNQDSLCLKIADTSVGKVVLAVLCDGMGGLSKGEVASASVVNAFSAWFEEELPSQLTTKDYEDIQYRWNRIVKEQNQRIAEYGRKENIQLGTTWTALLLIGSEFLLIGHVGDSRVYRIHQQLEVMTEDQTVVGREVKRGRMTWEQAKLDPRRNVLLQCIGASKVVEPQFLYSRPVPGEVFMLCTDGFRHMITEEEIRNAFSPSVLNDEGTMRQKAIELVELNKQRQETDNISVLLMKIV</sequence>
<dbReference type="EMBL" id="JACWFH010000044">
    <property type="protein sequence ID" value="MBY0099706.1"/>
    <property type="molecule type" value="Genomic_DNA"/>
</dbReference>
<reference evidence="3 4" key="1">
    <citation type="submission" date="2020-07" db="EMBL/GenBank/DDBJ databases">
        <title>Fungal Genomes of the International Space Station.</title>
        <authorList>
            <person name="Seuylemezian A."/>
            <person name="Singh N.K."/>
            <person name="Wood J."/>
            <person name="Venkateswaran K."/>
        </authorList>
    </citation>
    <scope>NUCLEOTIDE SEQUENCE [LARGE SCALE GENOMIC DNA]</scope>
    <source>
        <strain evidence="3 4">PL-B2</strain>
    </source>
</reference>
<dbReference type="Gene3D" id="3.60.40.10">
    <property type="entry name" value="PPM-type phosphatase domain"/>
    <property type="match status" value="1"/>
</dbReference>
<feature type="domain" description="PPM-type phosphatase" evidence="2">
    <location>
        <begin position="1"/>
        <end position="252"/>
    </location>
</feature>
<dbReference type="InterPro" id="IPR036457">
    <property type="entry name" value="PPM-type-like_dom_sf"/>
</dbReference>
<name>A0ABS7KCB3_9BACI</name>
<dbReference type="Proteomes" id="UP000769780">
    <property type="component" value="Unassembled WGS sequence"/>
</dbReference>
<feature type="domain" description="PPM-type phosphatase" evidence="1">
    <location>
        <begin position="21"/>
        <end position="254"/>
    </location>
</feature>
<accession>A0ABS7KCB3</accession>
<dbReference type="Pfam" id="PF13672">
    <property type="entry name" value="PP2C_2"/>
    <property type="match status" value="1"/>
</dbReference>
<dbReference type="CDD" id="cd00143">
    <property type="entry name" value="PP2Cc"/>
    <property type="match status" value="1"/>
</dbReference>
<organism evidence="3 4">
    <name type="scientific">Mesobacillus maritimus</name>
    <dbReference type="NCBI Taxonomy" id="1643336"/>
    <lineage>
        <taxon>Bacteria</taxon>
        <taxon>Bacillati</taxon>
        <taxon>Bacillota</taxon>
        <taxon>Bacilli</taxon>
        <taxon>Bacillales</taxon>
        <taxon>Bacillaceae</taxon>
        <taxon>Mesobacillus</taxon>
    </lineage>
</organism>
<evidence type="ECO:0000259" key="2">
    <source>
        <dbReference type="SMART" id="SM00332"/>
    </source>
</evidence>
<dbReference type="InterPro" id="IPR001932">
    <property type="entry name" value="PPM-type_phosphatase-like_dom"/>
</dbReference>
<evidence type="ECO:0000259" key="1">
    <source>
        <dbReference type="SMART" id="SM00331"/>
    </source>
</evidence>